<dbReference type="PANTHER" id="PTHR34322">
    <property type="entry name" value="TRANSPOSASE, Y1_TNP DOMAIN-CONTAINING"/>
    <property type="match status" value="1"/>
</dbReference>
<sequence>MPHKPRRESSTRFYHIYVRGINKEKIFGQPREKNYFKRIIRKYLKEYDVEIYSYCIMSNHAHLLIKSDLKELSMFMSKVLAKYAQYYNYKNNRNGHVFQNRFGSECIESERYFWNCLKYIHMNPVKACMVSGLMDYKYSSIKDYMNEIVDILHENAIKHYKMKFHDWKEFQQYHQPQNPDIFMDSKEEVYIQRKEKALLLLWELQKEKGVENAMEILEEGELRKVYKKRLKEELKISNKMLNKIYDELKLKIIG</sequence>
<dbReference type="Pfam" id="PF01797">
    <property type="entry name" value="Y1_Tnp"/>
    <property type="match status" value="1"/>
</dbReference>
<organism evidence="2">
    <name type="scientific">[Clostridium] nexile</name>
    <dbReference type="NCBI Taxonomy" id="29361"/>
    <lineage>
        <taxon>Bacteria</taxon>
        <taxon>Bacillati</taxon>
        <taxon>Bacillota</taxon>
        <taxon>Clostridia</taxon>
        <taxon>Lachnospirales</taxon>
        <taxon>Lachnospiraceae</taxon>
        <taxon>Tyzzerella</taxon>
    </lineage>
</organism>
<dbReference type="AlphaFoldDB" id="A0A6N2TP47"/>
<name>A0A6N2TP47_9FIRM</name>
<proteinExistence type="predicted"/>
<dbReference type="Gene3D" id="3.30.70.1290">
    <property type="entry name" value="Transposase IS200-like"/>
    <property type="match status" value="1"/>
</dbReference>
<evidence type="ECO:0000313" key="2">
    <source>
        <dbReference type="EMBL" id="VYT06719.1"/>
    </source>
</evidence>
<dbReference type="GO" id="GO:0004803">
    <property type="term" value="F:transposase activity"/>
    <property type="evidence" value="ECO:0007669"/>
    <property type="project" value="InterPro"/>
</dbReference>
<dbReference type="GO" id="GO:0006313">
    <property type="term" value="P:DNA transposition"/>
    <property type="evidence" value="ECO:0007669"/>
    <property type="project" value="InterPro"/>
</dbReference>
<gene>
    <name evidence="2" type="ORF">CNLFYP112_00435</name>
</gene>
<feature type="domain" description="Transposase IS200-like" evidence="1">
    <location>
        <begin position="9"/>
        <end position="123"/>
    </location>
</feature>
<dbReference type="SMART" id="SM01321">
    <property type="entry name" value="Y1_Tnp"/>
    <property type="match status" value="1"/>
</dbReference>
<accession>A0A6N2TP47</accession>
<dbReference type="PANTHER" id="PTHR34322:SF2">
    <property type="entry name" value="TRANSPOSASE IS200-LIKE DOMAIN-CONTAINING PROTEIN"/>
    <property type="match status" value="1"/>
</dbReference>
<reference evidence="2" key="1">
    <citation type="submission" date="2019-11" db="EMBL/GenBank/DDBJ databases">
        <authorList>
            <person name="Feng L."/>
        </authorList>
    </citation>
    <scope>NUCLEOTIDE SEQUENCE</scope>
    <source>
        <strain evidence="2">CnexileLFYP112</strain>
    </source>
</reference>
<dbReference type="SUPFAM" id="SSF143422">
    <property type="entry name" value="Transposase IS200-like"/>
    <property type="match status" value="1"/>
</dbReference>
<dbReference type="InterPro" id="IPR036515">
    <property type="entry name" value="Transposase_17_sf"/>
</dbReference>
<dbReference type="GO" id="GO:0003677">
    <property type="term" value="F:DNA binding"/>
    <property type="evidence" value="ECO:0007669"/>
    <property type="project" value="InterPro"/>
</dbReference>
<protein>
    <submittedName>
        <fullName evidence="2">Transposase IS200 like protein</fullName>
    </submittedName>
</protein>
<evidence type="ECO:0000259" key="1">
    <source>
        <dbReference type="SMART" id="SM01321"/>
    </source>
</evidence>
<dbReference type="EMBL" id="CACRTG010000012">
    <property type="protein sequence ID" value="VYT06719.1"/>
    <property type="molecule type" value="Genomic_DNA"/>
</dbReference>
<dbReference type="InterPro" id="IPR002686">
    <property type="entry name" value="Transposase_17"/>
</dbReference>